<dbReference type="EMBL" id="CAVNYO010000040">
    <property type="protein sequence ID" value="CAK5263473.1"/>
    <property type="molecule type" value="Genomic_DNA"/>
</dbReference>
<sequence length="74" mass="7527">VSFGKGAGLRGSSGMAGLSKDTLAASGMLPSPVGAAAPAIRQSLVKHVQPRRHGTCVQVEKTPRADAGCRMLVQ</sequence>
<dbReference type="AlphaFoldDB" id="A0AAD2GT36"/>
<comment type="caution">
    <text evidence="1">The sequence shown here is derived from an EMBL/GenBank/DDBJ whole genome shotgun (WGS) entry which is preliminary data.</text>
</comment>
<evidence type="ECO:0000313" key="1">
    <source>
        <dbReference type="EMBL" id="CAK5263473.1"/>
    </source>
</evidence>
<reference evidence="1" key="1">
    <citation type="submission" date="2023-11" db="EMBL/GenBank/DDBJ databases">
        <authorList>
            <person name="De Vega J J."/>
            <person name="De Vega J J."/>
        </authorList>
    </citation>
    <scope>NUCLEOTIDE SEQUENCE</scope>
</reference>
<proteinExistence type="predicted"/>
<feature type="non-terminal residue" evidence="1">
    <location>
        <position position="1"/>
    </location>
</feature>
<protein>
    <submittedName>
        <fullName evidence="1">Uncharacterized protein</fullName>
    </submittedName>
</protein>
<feature type="non-terminal residue" evidence="1">
    <location>
        <position position="74"/>
    </location>
</feature>
<dbReference type="Proteomes" id="UP001295794">
    <property type="component" value="Unassembled WGS sequence"/>
</dbReference>
<gene>
    <name evidence="1" type="ORF">MYCIT1_LOCUS2931</name>
</gene>
<keyword evidence="2" id="KW-1185">Reference proteome</keyword>
<evidence type="ECO:0000313" key="2">
    <source>
        <dbReference type="Proteomes" id="UP001295794"/>
    </source>
</evidence>
<organism evidence="1 2">
    <name type="scientific">Mycena citricolor</name>
    <dbReference type="NCBI Taxonomy" id="2018698"/>
    <lineage>
        <taxon>Eukaryota</taxon>
        <taxon>Fungi</taxon>
        <taxon>Dikarya</taxon>
        <taxon>Basidiomycota</taxon>
        <taxon>Agaricomycotina</taxon>
        <taxon>Agaricomycetes</taxon>
        <taxon>Agaricomycetidae</taxon>
        <taxon>Agaricales</taxon>
        <taxon>Marasmiineae</taxon>
        <taxon>Mycenaceae</taxon>
        <taxon>Mycena</taxon>
    </lineage>
</organism>
<accession>A0AAD2GT36</accession>
<name>A0AAD2GT36_9AGAR</name>